<accession>A0A481YF78</accession>
<evidence type="ECO:0000313" key="4">
    <source>
        <dbReference type="EMBL" id="QBK66332.1"/>
    </source>
</evidence>
<reference evidence="3" key="1">
    <citation type="submission" date="2019-03" db="EMBL/GenBank/DDBJ databases">
        <title>Whole genome sequencing of Borrelia miyamotoi strains isolated at the Russian territory.</title>
        <authorList>
            <person name="Kuleshov K.V."/>
            <person name="Platonov A.E."/>
            <person name="Goptar I.A."/>
            <person name="Shipulin G.A."/>
            <person name="Markelov M.L."/>
            <person name="Koetsveld J."/>
            <person name="Kolyasnikova N.M."/>
            <person name="Sarksyan D.S."/>
            <person name="Toporkova M.G."/>
            <person name="Hovius J.W."/>
        </authorList>
    </citation>
    <scope>NUCLEOTIDE SEQUENCE</scope>
    <source>
        <strain evidence="5">Yekat-18</strain>
        <strain evidence="4">Yekat-19</strain>
        <strain evidence="3">Yekat-21</strain>
        <strain evidence="2">Yekat-31</strain>
        <strain evidence="1">Yekat-76</strain>
        <plasmid evidence="3">unnamed</plasmid>
    </source>
</reference>
<organism evidence="3">
    <name type="scientific">Borrelia miyamotoi</name>
    <dbReference type="NCBI Taxonomy" id="47466"/>
    <lineage>
        <taxon>Bacteria</taxon>
        <taxon>Pseudomonadati</taxon>
        <taxon>Spirochaetota</taxon>
        <taxon>Spirochaetia</taxon>
        <taxon>Spirochaetales</taxon>
        <taxon>Borreliaceae</taxon>
        <taxon>Borrelia</taxon>
    </lineage>
</organism>
<dbReference type="InterPro" id="IPR005096">
    <property type="entry name" value="DUF276"/>
</dbReference>
<dbReference type="EMBL" id="CP037475">
    <property type="protein sequence ID" value="QBL99239.1"/>
    <property type="molecule type" value="Genomic_DNA"/>
</dbReference>
<evidence type="ECO:0000313" key="1">
    <source>
        <dbReference type="EMBL" id="QBK62495.1"/>
    </source>
</evidence>
<proteinExistence type="predicted"/>
<dbReference type="Pfam" id="PF03434">
    <property type="entry name" value="DUF276"/>
    <property type="match status" value="1"/>
</dbReference>
<sequence>MNKIQVFALLKDTDETKISSINDLQFKENQDISIKPEELLIFSLNERLFIDITS</sequence>
<gene>
    <name evidence="1" type="ORF">EZU67_04775</name>
    <name evidence="2" type="ORF">EZU68_05015</name>
    <name evidence="3" type="ORF">EZU69_04780</name>
    <name evidence="4" type="ORF">EZU70_05030</name>
    <name evidence="5" type="ORF">EZU71_04960</name>
</gene>
<keyword evidence="3" id="KW-0614">Plasmid</keyword>
<dbReference type="EMBL" id="CP036733">
    <property type="protein sequence ID" value="QBK63774.1"/>
    <property type="molecule type" value="Genomic_DNA"/>
</dbReference>
<dbReference type="EMBL" id="CP036917">
    <property type="protein sequence ID" value="QBK65031.1"/>
    <property type="molecule type" value="Genomic_DNA"/>
</dbReference>
<dbReference type="EMBL" id="CP037063">
    <property type="protein sequence ID" value="QBK66332.1"/>
    <property type="molecule type" value="Genomic_DNA"/>
</dbReference>
<evidence type="ECO:0000313" key="2">
    <source>
        <dbReference type="EMBL" id="QBK63774.1"/>
    </source>
</evidence>
<evidence type="ECO:0000313" key="5">
    <source>
        <dbReference type="EMBL" id="QBL99239.1"/>
    </source>
</evidence>
<protein>
    <submittedName>
        <fullName evidence="3">Uncharacterized protein</fullName>
    </submittedName>
</protein>
<dbReference type="AlphaFoldDB" id="A0A481YF78"/>
<evidence type="ECO:0000313" key="3">
    <source>
        <dbReference type="EMBL" id="QBK65031.1"/>
    </source>
</evidence>
<name>A0A481YF78_9SPIR</name>
<dbReference type="EMBL" id="CP036560">
    <property type="protein sequence ID" value="QBK62495.1"/>
    <property type="molecule type" value="Genomic_DNA"/>
</dbReference>
<geneLocation type="plasmid" evidence="3">
    <name>unnamed</name>
</geneLocation>